<protein>
    <submittedName>
        <fullName evidence="1">Uncharacterized protein</fullName>
    </submittedName>
</protein>
<gene>
    <name evidence="1" type="ORF">LTS18_010747</name>
</gene>
<reference evidence="1" key="1">
    <citation type="submission" date="2024-09" db="EMBL/GenBank/DDBJ databases">
        <title>Black Yeasts Isolated from many extreme environments.</title>
        <authorList>
            <person name="Coleine C."/>
            <person name="Stajich J.E."/>
            <person name="Selbmann L."/>
        </authorList>
    </citation>
    <scope>NUCLEOTIDE SEQUENCE</scope>
    <source>
        <strain evidence="1">CCFEE 5737</strain>
    </source>
</reference>
<feature type="non-terminal residue" evidence="1">
    <location>
        <position position="1"/>
    </location>
</feature>
<comment type="caution">
    <text evidence="1">The sequence shown here is derived from an EMBL/GenBank/DDBJ whole genome shotgun (WGS) entry which is preliminary data.</text>
</comment>
<dbReference type="EMBL" id="JAWDJW010009360">
    <property type="protein sequence ID" value="KAK3059490.1"/>
    <property type="molecule type" value="Genomic_DNA"/>
</dbReference>
<organism evidence="1 2">
    <name type="scientific">Coniosporium uncinatum</name>
    <dbReference type="NCBI Taxonomy" id="93489"/>
    <lineage>
        <taxon>Eukaryota</taxon>
        <taxon>Fungi</taxon>
        <taxon>Dikarya</taxon>
        <taxon>Ascomycota</taxon>
        <taxon>Pezizomycotina</taxon>
        <taxon>Dothideomycetes</taxon>
        <taxon>Dothideomycetes incertae sedis</taxon>
        <taxon>Coniosporium</taxon>
    </lineage>
</organism>
<name>A0ACC3CZ77_9PEZI</name>
<keyword evidence="2" id="KW-1185">Reference proteome</keyword>
<evidence type="ECO:0000313" key="1">
    <source>
        <dbReference type="EMBL" id="KAK3059490.1"/>
    </source>
</evidence>
<proteinExistence type="predicted"/>
<dbReference type="Proteomes" id="UP001186974">
    <property type="component" value="Unassembled WGS sequence"/>
</dbReference>
<evidence type="ECO:0000313" key="2">
    <source>
        <dbReference type="Proteomes" id="UP001186974"/>
    </source>
</evidence>
<accession>A0ACC3CZ77</accession>
<sequence>LHGGDIDYKLEVPGWAVAIFFLTFWTFAMLFLSLNYTLGHVVNTLTMVETPLKDVEIRVTAEESHAPLEKDTNQGEDDKLMGAEDMVAEVKFQPVTAKIRTTIRHLHTTAGFAARWRGLRYGLLYTFLVGLISQIVMVAVPIPPIASVLAAIPLIPLHCAWTHATIAMPSKKSMYARMDRSTIRKLAVPAVMRVLMIDLSMLSIVFVAQGWRLVPSEHTHTVYGFLAGNSIFTIIFAVLVWLYVVLPAQTAFTRLEASLLSDDDETIVPFDRTLGGQLEPAVLSTQTGYQTMKAALRSFTGESRSRIAKLAVKQVLIYTVFVLLFVHVMLLELMVLPGNATKVMHDQAKAHFPN</sequence>